<proteinExistence type="inferred from homology"/>
<dbReference type="InterPro" id="IPR008863">
    <property type="entry name" value="Toxic_anion-R_TelA"/>
</dbReference>
<dbReference type="PANTHER" id="PTHR38432">
    <property type="entry name" value="TELA-LIKE PROTEIN SAOUHSC_01408"/>
    <property type="match status" value="1"/>
</dbReference>
<sequence length="414" mass="45603">MTDKLQPPSPEELAPIEAAPAVEEVPQSKAVDMLPDISPEVALDLRHRADTWVGHLATLKAKTPEYLEQIRAIQNVARAEIQQTSQASNRFLQTSLQQAKAAGGQGHAADVARSLVDLRNKVEELAPNNQSFMTKLARMLPGGKQVQRYFRQYESNQDQLNQVLVSLERGQDTLRKDNAALAIERKSLWESMGELKKLGALLTELDAAVVRKIDALKASGDVQAAQAMESDVLFAIRQRHTDVQTQMAVCVQSYLSMDLIQDNNIKLVDGVERAKTTTMTALRTAVIVAQALENQRIVLDQIDAVNSTTNAMIDQTSQMLRDNTARVQEQAVNSGVSLETLQRAYDNVFATIDQIEAFRVNANKNFAATIDNLNAQLERAKPYLERSRENELARGEAGQAPQIGGGLTPPSLEV</sequence>
<dbReference type="EMBL" id="JALXSQ010000026">
    <property type="protein sequence ID" value="MCT2043119.1"/>
    <property type="molecule type" value="Genomic_DNA"/>
</dbReference>
<dbReference type="RefSeq" id="WP_260104381.1">
    <property type="nucleotide sequence ID" value="NZ_JALXSQ010000026.1"/>
</dbReference>
<evidence type="ECO:0000256" key="2">
    <source>
        <dbReference type="SAM" id="MobiDB-lite"/>
    </source>
</evidence>
<gene>
    <name evidence="3" type="ORF">M3D15_07215</name>
</gene>
<dbReference type="Pfam" id="PF05816">
    <property type="entry name" value="TelA"/>
    <property type="match status" value="1"/>
</dbReference>
<organism evidence="3 4">
    <name type="scientific">Pseudoclavibacter albus</name>
    <dbReference type="NCBI Taxonomy" id="272241"/>
    <lineage>
        <taxon>Bacteria</taxon>
        <taxon>Bacillati</taxon>
        <taxon>Actinomycetota</taxon>
        <taxon>Actinomycetes</taxon>
        <taxon>Micrococcales</taxon>
        <taxon>Microbacteriaceae</taxon>
        <taxon>Pseudoclavibacter</taxon>
    </lineage>
</organism>
<accession>A0ABT2HXT4</accession>
<keyword evidence="4" id="KW-1185">Reference proteome</keyword>
<comment type="similarity">
    <text evidence="1">Belongs to the TelA family.</text>
</comment>
<comment type="caution">
    <text evidence="3">The sequence shown here is derived from an EMBL/GenBank/DDBJ whole genome shotgun (WGS) entry which is preliminary data.</text>
</comment>
<evidence type="ECO:0000313" key="4">
    <source>
        <dbReference type="Proteomes" id="UP001525379"/>
    </source>
</evidence>
<evidence type="ECO:0000313" key="3">
    <source>
        <dbReference type="EMBL" id="MCT2043119.1"/>
    </source>
</evidence>
<name>A0ABT2HXT4_9MICO</name>
<dbReference type="PANTHER" id="PTHR38432:SF1">
    <property type="entry name" value="TELA-LIKE PROTEIN SAOUHSC_01408"/>
    <property type="match status" value="1"/>
</dbReference>
<feature type="region of interest" description="Disordered" evidence="2">
    <location>
        <begin position="386"/>
        <end position="414"/>
    </location>
</feature>
<reference evidence="3 4" key="1">
    <citation type="submission" date="2022-04" db="EMBL/GenBank/DDBJ databases">
        <title>Human microbiome associated bacterial genomes.</title>
        <authorList>
            <person name="Sandstrom S."/>
            <person name="Salamzade R."/>
            <person name="Kalan L.R."/>
        </authorList>
    </citation>
    <scope>NUCLEOTIDE SEQUENCE [LARGE SCALE GENOMIC DNA]</scope>
    <source>
        <strain evidence="4">p3-SID1799</strain>
    </source>
</reference>
<protein>
    <submittedName>
        <fullName evidence="3">Toxic anion resistance protein</fullName>
    </submittedName>
</protein>
<evidence type="ECO:0000256" key="1">
    <source>
        <dbReference type="ARBA" id="ARBA00005541"/>
    </source>
</evidence>
<dbReference type="Proteomes" id="UP001525379">
    <property type="component" value="Unassembled WGS sequence"/>
</dbReference>